<evidence type="ECO:0000256" key="1">
    <source>
        <dbReference type="ARBA" id="ARBA00022729"/>
    </source>
</evidence>
<reference evidence="7" key="2">
    <citation type="submission" date="2025-08" db="UniProtKB">
        <authorList>
            <consortium name="Ensembl"/>
        </authorList>
    </citation>
    <scope>IDENTIFICATION</scope>
</reference>
<protein>
    <recommendedName>
        <fullName evidence="6">Peptidase S1 domain-containing protein</fullName>
    </recommendedName>
</protein>
<evidence type="ECO:0000256" key="3">
    <source>
        <dbReference type="ARBA" id="ARBA00023157"/>
    </source>
</evidence>
<dbReference type="InterPro" id="IPR043504">
    <property type="entry name" value="Peptidase_S1_PA_chymotrypsin"/>
</dbReference>
<dbReference type="GO" id="GO:0004252">
    <property type="term" value="F:serine-type endopeptidase activity"/>
    <property type="evidence" value="ECO:0007669"/>
    <property type="project" value="InterPro"/>
</dbReference>
<evidence type="ECO:0000313" key="7">
    <source>
        <dbReference type="Ensembl" id="ENSECRP00000020167.1"/>
    </source>
</evidence>
<evidence type="ECO:0000259" key="6">
    <source>
        <dbReference type="Pfam" id="PF00089"/>
    </source>
</evidence>
<evidence type="ECO:0000256" key="2">
    <source>
        <dbReference type="ARBA" id="ARBA00023145"/>
    </source>
</evidence>
<dbReference type="PANTHER" id="PTHR24271:SF81">
    <property type="entry name" value="GRANZYME B"/>
    <property type="match status" value="1"/>
</dbReference>
<reference evidence="7" key="1">
    <citation type="submission" date="2021-06" db="EMBL/GenBank/DDBJ databases">
        <authorList>
            <consortium name="Wellcome Sanger Institute Data Sharing"/>
        </authorList>
    </citation>
    <scope>NUCLEOTIDE SEQUENCE [LARGE SCALE GENOMIC DNA]</scope>
</reference>
<dbReference type="Ensembl" id="ENSECRT00000020605.1">
    <property type="protein sequence ID" value="ENSECRP00000020167.1"/>
    <property type="gene ID" value="ENSECRG00000013559.1"/>
</dbReference>
<reference evidence="7" key="3">
    <citation type="submission" date="2025-09" db="UniProtKB">
        <authorList>
            <consortium name="Ensembl"/>
        </authorList>
    </citation>
    <scope>IDENTIFICATION</scope>
</reference>
<dbReference type="InterPro" id="IPR018114">
    <property type="entry name" value="TRYPSIN_HIS"/>
</dbReference>
<dbReference type="Pfam" id="PF00089">
    <property type="entry name" value="Trypsin"/>
    <property type="match status" value="1"/>
</dbReference>
<feature type="compositionally biased region" description="Polar residues" evidence="4">
    <location>
        <begin position="76"/>
        <end position="93"/>
    </location>
</feature>
<dbReference type="InterPro" id="IPR009003">
    <property type="entry name" value="Peptidase_S1_PA"/>
</dbReference>
<feature type="region of interest" description="Disordered" evidence="4">
    <location>
        <begin position="69"/>
        <end position="93"/>
    </location>
</feature>
<name>A0A8C4SPM2_ERPCA</name>
<evidence type="ECO:0000313" key="8">
    <source>
        <dbReference type="Proteomes" id="UP000694620"/>
    </source>
</evidence>
<dbReference type="Gene3D" id="2.40.10.10">
    <property type="entry name" value="Trypsin-like serine proteases"/>
    <property type="match status" value="1"/>
</dbReference>
<keyword evidence="3" id="KW-1015">Disulfide bond</keyword>
<dbReference type="PANTHER" id="PTHR24271">
    <property type="entry name" value="KALLIKREIN-RELATED"/>
    <property type="match status" value="1"/>
</dbReference>
<feature type="signal peptide" evidence="5">
    <location>
        <begin position="1"/>
        <end position="19"/>
    </location>
</feature>
<keyword evidence="2" id="KW-0865">Zymogen</keyword>
<dbReference type="PROSITE" id="PS00134">
    <property type="entry name" value="TRYPSIN_HIS"/>
    <property type="match status" value="1"/>
</dbReference>
<keyword evidence="8" id="KW-1185">Reference proteome</keyword>
<evidence type="ECO:0000256" key="5">
    <source>
        <dbReference type="SAM" id="SignalP"/>
    </source>
</evidence>
<dbReference type="GO" id="GO:0006508">
    <property type="term" value="P:proteolysis"/>
    <property type="evidence" value="ECO:0007669"/>
    <property type="project" value="InterPro"/>
</dbReference>
<accession>A0A8C4SPM2</accession>
<proteinExistence type="predicted"/>
<sequence length="93" mass="10459">MLPINALCLFIIFINVGRDKIIGGHKARPHSHHYMAYLTMIENNGCFSFCGDVLIHKDFIMTAAHCNASKRRPTKSGPQTPTNFTPTSCLIRR</sequence>
<feature type="domain" description="Peptidase S1" evidence="6">
    <location>
        <begin position="21"/>
        <end position="69"/>
    </location>
</feature>
<dbReference type="Proteomes" id="UP000694620">
    <property type="component" value="Chromosome 12"/>
</dbReference>
<organism evidence="7 8">
    <name type="scientific">Erpetoichthys calabaricus</name>
    <name type="common">Rope fish</name>
    <name type="synonym">Calamoichthys calabaricus</name>
    <dbReference type="NCBI Taxonomy" id="27687"/>
    <lineage>
        <taxon>Eukaryota</taxon>
        <taxon>Metazoa</taxon>
        <taxon>Chordata</taxon>
        <taxon>Craniata</taxon>
        <taxon>Vertebrata</taxon>
        <taxon>Euteleostomi</taxon>
        <taxon>Actinopterygii</taxon>
        <taxon>Polypteriformes</taxon>
        <taxon>Polypteridae</taxon>
        <taxon>Erpetoichthys</taxon>
    </lineage>
</organism>
<keyword evidence="1 5" id="KW-0732">Signal</keyword>
<dbReference type="InterPro" id="IPR001254">
    <property type="entry name" value="Trypsin_dom"/>
</dbReference>
<feature type="chain" id="PRO_5034044525" description="Peptidase S1 domain-containing protein" evidence="5">
    <location>
        <begin position="20"/>
        <end position="93"/>
    </location>
</feature>
<dbReference type="SUPFAM" id="SSF50494">
    <property type="entry name" value="Trypsin-like serine proteases"/>
    <property type="match status" value="1"/>
</dbReference>
<dbReference type="AlphaFoldDB" id="A0A8C4SPM2"/>
<evidence type="ECO:0000256" key="4">
    <source>
        <dbReference type="SAM" id="MobiDB-lite"/>
    </source>
</evidence>